<feature type="transmembrane region" description="Helical" evidence="8">
    <location>
        <begin position="216"/>
        <end position="239"/>
    </location>
</feature>
<evidence type="ECO:0000256" key="6">
    <source>
        <dbReference type="ARBA" id="ARBA00022989"/>
    </source>
</evidence>
<reference evidence="9 10" key="1">
    <citation type="submission" date="2020-06" db="EMBL/GenBank/DDBJ databases">
        <title>Complete Genome Sequence of Clostridium muelleri sp. nov. P21T, an Acid-Alcohol Producing Acetogen Isolated from Old Hay.</title>
        <authorList>
            <person name="Duncan K.E."/>
            <person name="Tanner R.S."/>
        </authorList>
    </citation>
    <scope>NUCLEOTIDE SEQUENCE [LARGE SCALE GENOMIC DNA]</scope>
    <source>
        <strain evidence="9 10">P21</strain>
    </source>
</reference>
<dbReference type="Gene3D" id="1.20.1740.10">
    <property type="entry name" value="Amino acid/polyamine transporter I"/>
    <property type="match status" value="1"/>
</dbReference>
<feature type="transmembrane region" description="Helical" evidence="8">
    <location>
        <begin position="42"/>
        <end position="64"/>
    </location>
</feature>
<proteinExistence type="inferred from homology"/>
<evidence type="ECO:0000256" key="8">
    <source>
        <dbReference type="SAM" id="Phobius"/>
    </source>
</evidence>
<dbReference type="InterPro" id="IPR004761">
    <property type="entry name" value="Spore_GerAB"/>
</dbReference>
<feature type="transmembrane region" description="Helical" evidence="8">
    <location>
        <begin position="187"/>
        <end position="204"/>
    </location>
</feature>
<gene>
    <name evidence="9" type="ORF">HBE96_13905</name>
</gene>
<dbReference type="NCBIfam" id="TIGR00912">
    <property type="entry name" value="2A0309"/>
    <property type="match status" value="1"/>
</dbReference>
<feature type="transmembrane region" description="Helical" evidence="8">
    <location>
        <begin position="141"/>
        <end position="164"/>
    </location>
</feature>
<comment type="caution">
    <text evidence="9">The sequence shown here is derived from an EMBL/GenBank/DDBJ whole genome shotgun (WGS) entry which is preliminary data.</text>
</comment>
<evidence type="ECO:0000256" key="4">
    <source>
        <dbReference type="ARBA" id="ARBA00022544"/>
    </source>
</evidence>
<keyword evidence="3" id="KW-0813">Transport</keyword>
<evidence type="ECO:0000256" key="2">
    <source>
        <dbReference type="ARBA" id="ARBA00007998"/>
    </source>
</evidence>
<comment type="subcellular location">
    <subcellularLocation>
        <location evidence="1">Membrane</location>
        <topology evidence="1">Multi-pass membrane protein</topology>
    </subcellularLocation>
</comment>
<feature type="transmembrane region" description="Helical" evidence="8">
    <location>
        <begin position="76"/>
        <end position="97"/>
    </location>
</feature>
<evidence type="ECO:0000256" key="1">
    <source>
        <dbReference type="ARBA" id="ARBA00004141"/>
    </source>
</evidence>
<sequence>MVDKRHEITLKQLIIFGISAQIGLGILTLPSNLAKKTGHDGWLVVVAAGCIMLLLAIFIALLINRYPNNSILDINVLLYGKYFGMFFNFIFICYILFTTSLSSRFFAEMIKISVLNQTPLIVISLFIFIPTIYQVTKGLKVICRFASLLILAHITLILTFLLIIRDTRVTYLMPIAKSGIITIFKNMPYAFFSFLGIELITIFYPNVTNKSNPVKWVTIESIYIAIFYIIVVAFTTALFGENKLKMIIFPMYSVERAIKVPILERLDIFFIAFWFPIMAGSVRSYFFSSYYCIAKLFKIRREKLLIAIVFIVVMIIGRIPKNLEDIFTYMNYDALLGAANILFIAFSFFISLIRRR</sequence>
<dbReference type="AlphaFoldDB" id="A0A7Y0EIG9"/>
<keyword evidence="10" id="KW-1185">Reference proteome</keyword>
<keyword evidence="5 8" id="KW-0812">Transmembrane</keyword>
<keyword evidence="7 8" id="KW-0472">Membrane</keyword>
<protein>
    <submittedName>
        <fullName evidence="9">GerAB/ArcD/ProY family transporter</fullName>
    </submittedName>
</protein>
<dbReference type="GO" id="GO:0016020">
    <property type="term" value="C:membrane"/>
    <property type="evidence" value="ECO:0007669"/>
    <property type="project" value="UniProtKB-SubCell"/>
</dbReference>
<dbReference type="PANTHER" id="PTHR34975">
    <property type="entry name" value="SPORE GERMINATION PROTEIN A2"/>
    <property type="match status" value="1"/>
</dbReference>
<comment type="similarity">
    <text evidence="2">Belongs to the amino acid-polyamine-organocation (APC) superfamily. Spore germination protein (SGP) (TC 2.A.3.9) family.</text>
</comment>
<dbReference type="Proteomes" id="UP000537131">
    <property type="component" value="Unassembled WGS sequence"/>
</dbReference>
<dbReference type="GO" id="GO:0009847">
    <property type="term" value="P:spore germination"/>
    <property type="evidence" value="ECO:0007669"/>
    <property type="project" value="InterPro"/>
</dbReference>
<evidence type="ECO:0000313" key="9">
    <source>
        <dbReference type="EMBL" id="NMM63747.1"/>
    </source>
</evidence>
<accession>A0A7Y0EIG9</accession>
<feature type="transmembrane region" description="Helical" evidence="8">
    <location>
        <begin position="12"/>
        <end position="30"/>
    </location>
</feature>
<feature type="transmembrane region" description="Helical" evidence="8">
    <location>
        <begin position="332"/>
        <end position="353"/>
    </location>
</feature>
<dbReference type="Pfam" id="PF03845">
    <property type="entry name" value="Spore_permease"/>
    <property type="match status" value="1"/>
</dbReference>
<evidence type="ECO:0000256" key="3">
    <source>
        <dbReference type="ARBA" id="ARBA00022448"/>
    </source>
</evidence>
<feature type="transmembrane region" description="Helical" evidence="8">
    <location>
        <begin position="304"/>
        <end position="320"/>
    </location>
</feature>
<dbReference type="PANTHER" id="PTHR34975:SF2">
    <property type="entry name" value="SPORE GERMINATION PROTEIN A2"/>
    <property type="match status" value="1"/>
</dbReference>
<evidence type="ECO:0000256" key="5">
    <source>
        <dbReference type="ARBA" id="ARBA00022692"/>
    </source>
</evidence>
<organism evidence="9 10">
    <name type="scientific">Clostridium muellerianum</name>
    <dbReference type="NCBI Taxonomy" id="2716538"/>
    <lineage>
        <taxon>Bacteria</taxon>
        <taxon>Bacillati</taxon>
        <taxon>Bacillota</taxon>
        <taxon>Clostridia</taxon>
        <taxon>Eubacteriales</taxon>
        <taxon>Clostridiaceae</taxon>
        <taxon>Clostridium</taxon>
    </lineage>
</organism>
<evidence type="ECO:0000256" key="7">
    <source>
        <dbReference type="ARBA" id="ARBA00023136"/>
    </source>
</evidence>
<name>A0A7Y0EIG9_9CLOT</name>
<feature type="transmembrane region" description="Helical" evidence="8">
    <location>
        <begin position="268"/>
        <end position="292"/>
    </location>
</feature>
<dbReference type="RefSeq" id="WP_169298331.1">
    <property type="nucleotide sequence ID" value="NZ_JABBNI010000025.1"/>
</dbReference>
<dbReference type="EMBL" id="JABBNI010000025">
    <property type="protein sequence ID" value="NMM63747.1"/>
    <property type="molecule type" value="Genomic_DNA"/>
</dbReference>
<keyword evidence="6 8" id="KW-1133">Transmembrane helix</keyword>
<feature type="transmembrane region" description="Helical" evidence="8">
    <location>
        <begin position="109"/>
        <end position="129"/>
    </location>
</feature>
<keyword evidence="4" id="KW-0309">Germination</keyword>
<evidence type="ECO:0000313" key="10">
    <source>
        <dbReference type="Proteomes" id="UP000537131"/>
    </source>
</evidence>